<comment type="caution">
    <text evidence="3">The sequence shown here is derived from an EMBL/GenBank/DDBJ whole genome shotgun (WGS) entry which is preliminary data.</text>
</comment>
<dbReference type="InterPro" id="IPR004182">
    <property type="entry name" value="GRAM"/>
</dbReference>
<dbReference type="GO" id="GO:0005634">
    <property type="term" value="C:nucleus"/>
    <property type="evidence" value="ECO:0007669"/>
    <property type="project" value="TreeGrafter"/>
</dbReference>
<dbReference type="Gene3D" id="2.30.29.30">
    <property type="entry name" value="Pleckstrin-homology domain (PH domain)/Phosphotyrosine-binding domain (PTB)"/>
    <property type="match status" value="1"/>
</dbReference>
<evidence type="ECO:0000313" key="3">
    <source>
        <dbReference type="EMBL" id="OQR79208.1"/>
    </source>
</evidence>
<sequence>MSLNTSHAANGVVLYAGEFILLYCDGVTLTFDCDDPNMKGSNKGRIYLTTHRMIFRSNHDSKGLLSFSFPFHTISELGLEQPIFGANYIKGKVKAEVSGGWYGAASFKLTFKDGGAIEYGQALMAAAQAASRYMGQAPPPPYSPPTQFPYANATPGAYTPPPGPAPYGFFLPTNVFPEQPPANQVYMVEQPPPYPGVMGGARSMPGAAQTDPPPAYVTPNGTAYAYTFRSSGTPLTPAANSYGYQGPPPAYATGESKKTA</sequence>
<dbReference type="InterPro" id="IPR044852">
    <property type="entry name" value="WBP2-like"/>
</dbReference>
<evidence type="ECO:0000259" key="2">
    <source>
        <dbReference type="Pfam" id="PF02893"/>
    </source>
</evidence>
<dbReference type="GO" id="GO:0003713">
    <property type="term" value="F:transcription coactivator activity"/>
    <property type="evidence" value="ECO:0007669"/>
    <property type="project" value="InterPro"/>
</dbReference>
<dbReference type="AlphaFoldDB" id="A0A1V9Y0S5"/>
<dbReference type="GO" id="GO:0031490">
    <property type="term" value="F:chromatin DNA binding"/>
    <property type="evidence" value="ECO:0007669"/>
    <property type="project" value="TreeGrafter"/>
</dbReference>
<dbReference type="PANTHER" id="PTHR31606">
    <property type="entry name" value="WW DOMAIN BINDING PROTEIN 2, ISOFORM E"/>
    <property type="match status" value="1"/>
</dbReference>
<evidence type="ECO:0000313" key="4">
    <source>
        <dbReference type="Proteomes" id="UP000192247"/>
    </source>
</evidence>
<protein>
    <submittedName>
        <fullName evidence="3">WW domain-binding protein 2-like</fullName>
    </submittedName>
</protein>
<name>A0A1V9Y0S5_9ACAR</name>
<organism evidence="3 4">
    <name type="scientific">Tropilaelaps mercedesae</name>
    <dbReference type="NCBI Taxonomy" id="418985"/>
    <lineage>
        <taxon>Eukaryota</taxon>
        <taxon>Metazoa</taxon>
        <taxon>Ecdysozoa</taxon>
        <taxon>Arthropoda</taxon>
        <taxon>Chelicerata</taxon>
        <taxon>Arachnida</taxon>
        <taxon>Acari</taxon>
        <taxon>Parasitiformes</taxon>
        <taxon>Mesostigmata</taxon>
        <taxon>Gamasina</taxon>
        <taxon>Dermanyssoidea</taxon>
        <taxon>Laelapidae</taxon>
        <taxon>Tropilaelaps</taxon>
    </lineage>
</organism>
<dbReference type="PANTHER" id="PTHR31606:SF1">
    <property type="entry name" value="WW DOMAIN BINDING PROTEIN 2, ISOFORM E"/>
    <property type="match status" value="1"/>
</dbReference>
<dbReference type="CDD" id="cd13214">
    <property type="entry name" value="PH-GRAM_WBP2"/>
    <property type="match status" value="1"/>
</dbReference>
<accession>A0A1V9Y0S5</accession>
<evidence type="ECO:0000256" key="1">
    <source>
        <dbReference type="SAM" id="MobiDB-lite"/>
    </source>
</evidence>
<feature type="region of interest" description="Disordered" evidence="1">
    <location>
        <begin position="236"/>
        <end position="260"/>
    </location>
</feature>
<dbReference type="Proteomes" id="UP000192247">
    <property type="component" value="Unassembled WGS sequence"/>
</dbReference>
<feature type="domain" description="GRAM" evidence="2">
    <location>
        <begin position="37"/>
        <end position="127"/>
    </location>
</feature>
<dbReference type="EMBL" id="MNPL01001387">
    <property type="protein sequence ID" value="OQR79208.1"/>
    <property type="molecule type" value="Genomic_DNA"/>
</dbReference>
<gene>
    <name evidence="3" type="ORF">BIW11_05900</name>
</gene>
<proteinExistence type="predicted"/>
<dbReference type="STRING" id="418985.A0A1V9Y0S5"/>
<keyword evidence="4" id="KW-1185">Reference proteome</keyword>
<dbReference type="InterPro" id="IPR011993">
    <property type="entry name" value="PH-like_dom_sf"/>
</dbReference>
<reference evidence="3 4" key="1">
    <citation type="journal article" date="2017" name="Gigascience">
        <title>Draft genome of the honey bee ectoparasitic mite, Tropilaelaps mercedesae, is shaped by the parasitic life history.</title>
        <authorList>
            <person name="Dong X."/>
            <person name="Armstrong S.D."/>
            <person name="Xia D."/>
            <person name="Makepeace B.L."/>
            <person name="Darby A.C."/>
            <person name="Kadowaki T."/>
        </authorList>
    </citation>
    <scope>NUCLEOTIDE SEQUENCE [LARGE SCALE GENOMIC DNA]</scope>
    <source>
        <strain evidence="3">Wuxi-XJTLU</strain>
    </source>
</reference>
<dbReference type="SUPFAM" id="SSF50729">
    <property type="entry name" value="PH domain-like"/>
    <property type="match status" value="1"/>
</dbReference>
<dbReference type="OrthoDB" id="1259151at2759"/>
<dbReference type="Pfam" id="PF02893">
    <property type="entry name" value="GRAM"/>
    <property type="match status" value="1"/>
</dbReference>
<dbReference type="FunCoup" id="A0A1V9Y0S5">
    <property type="interactions" value="1106"/>
</dbReference>
<dbReference type="InParanoid" id="A0A1V9Y0S5"/>